<dbReference type="EMBL" id="ABJB010826273">
    <property type="status" value="NOT_ANNOTATED_CDS"/>
    <property type="molecule type" value="Genomic_DNA"/>
</dbReference>
<dbReference type="InterPro" id="IPR045151">
    <property type="entry name" value="DCAF8"/>
</dbReference>
<dbReference type="Gene3D" id="2.130.10.10">
    <property type="entry name" value="YVTN repeat-like/Quinoprotein amine dehydrogenase"/>
    <property type="match status" value="2"/>
</dbReference>
<dbReference type="VEuPathDB" id="VectorBase:ISCI020123"/>
<keyword evidence="6" id="KW-1185">Reference proteome</keyword>
<dbReference type="OrthoDB" id="4869960at2759"/>
<organism>
    <name type="scientific">Ixodes scapularis</name>
    <name type="common">Black-legged tick</name>
    <name type="synonym">Deer tick</name>
    <dbReference type="NCBI Taxonomy" id="6945"/>
    <lineage>
        <taxon>Eukaryota</taxon>
        <taxon>Metazoa</taxon>
        <taxon>Ecdysozoa</taxon>
        <taxon>Arthropoda</taxon>
        <taxon>Chelicerata</taxon>
        <taxon>Arachnida</taxon>
        <taxon>Acari</taxon>
        <taxon>Parasitiformes</taxon>
        <taxon>Ixodida</taxon>
        <taxon>Ixodoidea</taxon>
        <taxon>Ixodidae</taxon>
        <taxon>Ixodinae</taxon>
        <taxon>Ixodes</taxon>
    </lineage>
</organism>
<evidence type="ECO:0000313" key="5">
    <source>
        <dbReference type="EnsemblMetazoa" id="ISCW020123-PA"/>
    </source>
</evidence>
<dbReference type="GO" id="GO:0003713">
    <property type="term" value="F:transcription coactivator activity"/>
    <property type="evidence" value="ECO:0000318"/>
    <property type="project" value="GO_Central"/>
</dbReference>
<dbReference type="PANTHER" id="PTHR15574:SF39">
    <property type="entry name" value="DDB1- AND CUL4-ASSOCIATED FACTOR 6"/>
    <property type="match status" value="1"/>
</dbReference>
<dbReference type="GO" id="GO:0061733">
    <property type="term" value="F:protein-lysine-acetyltransferase activity"/>
    <property type="evidence" value="ECO:0007669"/>
    <property type="project" value="UniProtKB-EC"/>
</dbReference>
<name>B7PZN8_IXOSC</name>
<dbReference type="STRING" id="6945.B7PZN8"/>
<dbReference type="VEuPathDB" id="VectorBase:ISCW020123"/>
<dbReference type="GO" id="GO:0045944">
    <property type="term" value="P:positive regulation of transcription by RNA polymerase II"/>
    <property type="evidence" value="ECO:0000318"/>
    <property type="project" value="GO_Central"/>
</dbReference>
<keyword evidence="7" id="KW-1267">Proteomics identification</keyword>
<feature type="compositionally biased region" description="Acidic residues" evidence="3">
    <location>
        <begin position="507"/>
        <end position="522"/>
    </location>
</feature>
<keyword evidence="4" id="KW-0808">Transferase</keyword>
<dbReference type="InterPro" id="IPR036322">
    <property type="entry name" value="WD40_repeat_dom_sf"/>
</dbReference>
<dbReference type="FunCoup" id="B7PZN8">
    <property type="interactions" value="732"/>
</dbReference>
<keyword evidence="1" id="KW-0853">WD repeat</keyword>
<keyword evidence="2" id="KW-0677">Repeat</keyword>
<dbReference type="EMBL" id="ABJB010947367">
    <property type="status" value="NOT_ANNOTATED_CDS"/>
    <property type="molecule type" value="Genomic_DNA"/>
</dbReference>
<evidence type="ECO:0000313" key="4">
    <source>
        <dbReference type="EMBL" id="EEC12060.1"/>
    </source>
</evidence>
<dbReference type="PANTHER" id="PTHR15574">
    <property type="entry name" value="WD REPEAT DOMAIN-CONTAINING FAMILY"/>
    <property type="match status" value="1"/>
</dbReference>
<proteinExistence type="evidence at protein level"/>
<feature type="compositionally biased region" description="Low complexity" evidence="3">
    <location>
        <begin position="372"/>
        <end position="402"/>
    </location>
</feature>
<accession>B7PZN8</accession>
<evidence type="ECO:0000256" key="1">
    <source>
        <dbReference type="ARBA" id="ARBA00022574"/>
    </source>
</evidence>
<gene>
    <name evidence="4" type="ORF">IscW_ISCW020123</name>
</gene>
<dbReference type="EMBL" id="ABJB010455167">
    <property type="status" value="NOT_ANNOTATED_CDS"/>
    <property type="molecule type" value="Genomic_DNA"/>
</dbReference>
<dbReference type="InterPro" id="IPR001680">
    <property type="entry name" value="WD40_rpt"/>
</dbReference>
<feature type="compositionally biased region" description="Polar residues" evidence="3">
    <location>
        <begin position="478"/>
        <end position="497"/>
    </location>
</feature>
<dbReference type="Proteomes" id="UP000001555">
    <property type="component" value="Unassembled WGS sequence"/>
</dbReference>
<dbReference type="GO" id="GO:0080008">
    <property type="term" value="C:Cul4-RING E3 ubiquitin ligase complex"/>
    <property type="evidence" value="ECO:0000318"/>
    <property type="project" value="GO_Central"/>
</dbReference>
<feature type="region of interest" description="Disordered" evidence="3">
    <location>
        <begin position="548"/>
        <end position="590"/>
    </location>
</feature>
<dbReference type="InParanoid" id="B7PZN8"/>
<dbReference type="HOGENOM" id="CLU_012381_0_1_1"/>
<dbReference type="SMART" id="SM00320">
    <property type="entry name" value="WD40"/>
    <property type="match status" value="7"/>
</dbReference>
<evidence type="ECO:0000256" key="2">
    <source>
        <dbReference type="ARBA" id="ARBA00022737"/>
    </source>
</evidence>
<dbReference type="EMBL" id="DS826964">
    <property type="protein sequence ID" value="EEC12060.1"/>
    <property type="molecule type" value="Genomic_DNA"/>
</dbReference>
<dbReference type="Pfam" id="PF00400">
    <property type="entry name" value="WD40"/>
    <property type="match status" value="3"/>
</dbReference>
<evidence type="ECO:0007829" key="7">
    <source>
        <dbReference type="PeptideAtlas" id="B7PZN8"/>
    </source>
</evidence>
<evidence type="ECO:0000256" key="3">
    <source>
        <dbReference type="SAM" id="MobiDB-lite"/>
    </source>
</evidence>
<dbReference type="EC" id="2.3.1.48" evidence="4"/>
<feature type="region of interest" description="Disordered" evidence="3">
    <location>
        <begin position="372"/>
        <end position="459"/>
    </location>
</feature>
<dbReference type="SUPFAM" id="SSF50978">
    <property type="entry name" value="WD40 repeat-like"/>
    <property type="match status" value="1"/>
</dbReference>
<keyword evidence="4" id="KW-0012">Acyltransferase</keyword>
<dbReference type="EnsemblMetazoa" id="ISCW020123-RA">
    <property type="protein sequence ID" value="ISCW020123-PA"/>
    <property type="gene ID" value="ISCW020123"/>
</dbReference>
<reference evidence="4 6" key="1">
    <citation type="submission" date="2008-03" db="EMBL/GenBank/DDBJ databases">
        <title>Annotation of Ixodes scapularis.</title>
        <authorList>
            <consortium name="Ixodes scapularis Genome Project Consortium"/>
            <person name="Caler E."/>
            <person name="Hannick L.I."/>
            <person name="Bidwell S."/>
            <person name="Joardar V."/>
            <person name="Thiagarajan M."/>
            <person name="Amedeo P."/>
            <person name="Galinsky K.J."/>
            <person name="Schobel S."/>
            <person name="Inman J."/>
            <person name="Hostetler J."/>
            <person name="Miller J."/>
            <person name="Hammond M."/>
            <person name="Megy K."/>
            <person name="Lawson D."/>
            <person name="Kodira C."/>
            <person name="Sutton G."/>
            <person name="Meyer J."/>
            <person name="Hill C.A."/>
            <person name="Birren B."/>
            <person name="Nene V."/>
            <person name="Collins F."/>
            <person name="Alarcon-Chaidez F."/>
            <person name="Wikel S."/>
            <person name="Strausberg R."/>
        </authorList>
    </citation>
    <scope>NUCLEOTIDE SEQUENCE [LARGE SCALE GENOMIC DNA]</scope>
    <source>
        <strain evidence="6">Wikel</strain>
        <strain evidence="4">Wikel colony</strain>
    </source>
</reference>
<dbReference type="GO" id="GO:0005737">
    <property type="term" value="C:cytoplasm"/>
    <property type="evidence" value="ECO:0000318"/>
    <property type="project" value="GO_Central"/>
</dbReference>
<dbReference type="PaxDb" id="6945-B7PZN8"/>
<keyword evidence="4" id="KW-0675">Receptor</keyword>
<dbReference type="InterPro" id="IPR015943">
    <property type="entry name" value="WD40/YVTN_repeat-like_dom_sf"/>
</dbReference>
<feature type="region of interest" description="Disordered" evidence="3">
    <location>
        <begin position="477"/>
        <end position="522"/>
    </location>
</feature>
<dbReference type="AlphaFoldDB" id="B7PZN8"/>
<protein>
    <submittedName>
        <fullName evidence="4 5">Nuclear receptor interaction protein, putative</fullName>
        <ecNumber evidence="4">2.3.1.48</ecNumber>
    </submittedName>
</protein>
<dbReference type="EMBL" id="ABJB010534980">
    <property type="status" value="NOT_ANNOTATED_CDS"/>
    <property type="molecule type" value="Genomic_DNA"/>
</dbReference>
<feature type="compositionally biased region" description="Basic residues" evidence="3">
    <location>
        <begin position="414"/>
        <end position="429"/>
    </location>
</feature>
<reference evidence="5" key="2">
    <citation type="submission" date="2020-05" db="UniProtKB">
        <authorList>
            <consortium name="EnsemblMetazoa"/>
        </authorList>
    </citation>
    <scope>IDENTIFICATION</scope>
    <source>
        <strain evidence="5">wikel</strain>
    </source>
</reference>
<dbReference type="VEuPathDB" id="VectorBase:ISCP_024025"/>
<sequence length="782" mass="86803">MHRRKGLFWKIEGSPYGYSTPYELFDAAKVTAVDTHIAKLFRSFLTFSGSRSFVQKLRLEVKLPVHNGCVNTICWNEAGTYILSGSDDQHLCITNAHTHTILAFIRTGHTANIFSAKFLPSSGDRLLVSCSGDGAILFSDVERPETSLRNLFSCHFGTAYEIATVPNDPHSFLSCGEDGTVRWFDLRTKTSCSTEECSEDVLINCHRAITSIAVNPLTPFHLAVGCSDSAVRVFDRRMLGTRTTGNYMSNSSDAMISRLVIPEFEGRSHRITSLTYSPNGREMLVSYSSDYVYLFDAEVRKIVAMIPQMFQSKQKEARLSMKRLRVRGDWSDTGPNARPECEMRALGEQQPRSLHASLMQRMSDVLTRMFNSSTTASSSRGRAAPSLSSSSSPSPVQSAGESSTDEDAEATVARHSRSLRQARPTRRLHMSQAVGSKQKTPLVSHASLPHGIGVPPNAKHDTLRHCTELMVRLHYGGRSSNSGINATENSASHTTPDVQGPRPPDRPEDDGNDNNDEDDDEDENVAFHDSVESISENECFQSAAENISPAHENGQGEPSSDDAISKATSSSHDHRQSHARSQSPPLSREASRFGRTLVLRAMAEDAQLEKDQVEELSCPRLVLGPSARRRYTGHRNSRTMIKEATFWGNDFVMSGSDCGHIFIWDKETCELVMIMEADHHVVNCLQPHPFDPVLASSGIDYDIKIWAPLKEEPFFDAEKAAEMIKRNEVMLEETKDTITVPASFMIRMLASLNHLRSAGSGVQGWRRLVREARTDDSDSSNH</sequence>
<evidence type="ECO:0000313" key="6">
    <source>
        <dbReference type="Proteomes" id="UP000001555"/>
    </source>
</evidence>